<dbReference type="InterPro" id="IPR015421">
    <property type="entry name" value="PyrdxlP-dep_Trfase_major"/>
</dbReference>
<evidence type="ECO:0000313" key="11">
    <source>
        <dbReference type="Proteomes" id="UP000195729"/>
    </source>
</evidence>
<dbReference type="GO" id="GO:0030170">
    <property type="term" value="F:pyridoxal phosphate binding"/>
    <property type="evidence" value="ECO:0007669"/>
    <property type="project" value="InterPro"/>
</dbReference>
<sequence length="499" mass="53725">MTTNNPFSSPRAAPGIGAGWPDSPALAPSARDYGLPDAEDLRGFSGSRSVSRPAADSSFSPQVVALGQERSAGIGQPSVGYTASSHTPGLSARVGQVPVERIRADFPILSEQVDGKPLVWLDNAATTQRPRQVIDRISHFYLHENSNIHRAAHALAARSTDAYEAARDKIARFIGAPGPENIIFVRGTTEGFNLIAHSYVKPLLRPGDEIILTLLEHHANIVPWQLIAQETGAVLRVAPVDEHGQIIIEQYIALFNEKTRFVSATHVSNALGTVTPVQELVAIAHRFGVRIAIDGAQSISHIPLNVSTLDADFFVFSGHKIFGPTGIGVVYGKQEVLEEARPYQGGGNMIADVTFELTRYQPAPNKFEAGTGNIADAVGLGAAIDYVTSLGIENIAQYEHALLEYGIEKLSRIPGLTLVGTAAQKTSVLSFVLEGHENEAVGRFLSQSGIAVRAGHHCAQPILRHFGYEGTVRPSLAFYNTPQEVDFLADQIARFAGRR</sequence>
<evidence type="ECO:0000256" key="1">
    <source>
        <dbReference type="ARBA" id="ARBA00001933"/>
    </source>
</evidence>
<dbReference type="KEGG" id="tci:A7K98_12355"/>
<protein>
    <recommendedName>
        <fullName evidence="3">cysteine desulfurase</fullName>
        <ecNumber evidence="3">2.8.1.7</ecNumber>
    </recommendedName>
</protein>
<evidence type="ECO:0000256" key="5">
    <source>
        <dbReference type="ARBA" id="ARBA00022898"/>
    </source>
</evidence>
<organism evidence="9 12">
    <name type="scientific">Tatumella citrea</name>
    <name type="common">Pantoea citrea</name>
    <dbReference type="NCBI Taxonomy" id="53336"/>
    <lineage>
        <taxon>Bacteria</taxon>
        <taxon>Pseudomonadati</taxon>
        <taxon>Pseudomonadota</taxon>
        <taxon>Gammaproteobacteria</taxon>
        <taxon>Enterobacterales</taxon>
        <taxon>Erwiniaceae</taxon>
        <taxon>Tatumella</taxon>
    </lineage>
</organism>
<gene>
    <name evidence="9" type="ORF">A7K98_12355</name>
    <name evidence="10" type="ORF">A7K99_12350</name>
</gene>
<dbReference type="RefSeq" id="WP_087488851.1">
    <property type="nucleotide sequence ID" value="NZ_CP015579.1"/>
</dbReference>
<dbReference type="Proteomes" id="UP000195814">
    <property type="component" value="Chromosome"/>
</dbReference>
<dbReference type="AlphaFoldDB" id="A0A1Y0LLZ7"/>
<feature type="domain" description="Aminotransferase class V" evidence="8">
    <location>
        <begin position="119"/>
        <end position="488"/>
    </location>
</feature>
<reference evidence="11 12" key="1">
    <citation type="submission" date="2016-05" db="EMBL/GenBank/DDBJ databases">
        <title>Complete genome sequence of two 2,5-diketo-D-glunonic acid producing strain Tatumella citrea.</title>
        <authorList>
            <person name="Duan C."/>
            <person name="Yang J."/>
            <person name="Yang S."/>
        </authorList>
    </citation>
    <scope>NUCLEOTIDE SEQUENCE [LARGE SCALE GENOMIC DNA]</scope>
    <source>
        <strain evidence="10 11">ATCC 39140</strain>
        <strain evidence="9 12">DSM 13699</strain>
    </source>
</reference>
<keyword evidence="4" id="KW-0808">Transferase</keyword>
<dbReference type="GO" id="GO:0006534">
    <property type="term" value="P:cysteine metabolic process"/>
    <property type="evidence" value="ECO:0007669"/>
    <property type="project" value="InterPro"/>
</dbReference>
<dbReference type="InterPro" id="IPR015424">
    <property type="entry name" value="PyrdxlP-dep_Trfase"/>
</dbReference>
<dbReference type="Gene3D" id="3.90.1150.10">
    <property type="entry name" value="Aspartate Aminotransferase, domain 1"/>
    <property type="match status" value="1"/>
</dbReference>
<accession>A0A1Y0LLZ7</accession>
<feature type="region of interest" description="Disordered" evidence="7">
    <location>
        <begin position="1"/>
        <end position="60"/>
    </location>
</feature>
<dbReference type="SUPFAM" id="SSF53383">
    <property type="entry name" value="PLP-dependent transferases"/>
    <property type="match status" value="1"/>
</dbReference>
<dbReference type="InterPro" id="IPR015422">
    <property type="entry name" value="PyrdxlP-dep_Trfase_small"/>
</dbReference>
<proteinExistence type="inferred from homology"/>
<dbReference type="NCBIfam" id="TIGR01979">
    <property type="entry name" value="sufS"/>
    <property type="match status" value="1"/>
</dbReference>
<dbReference type="Gene3D" id="3.40.640.10">
    <property type="entry name" value="Type I PLP-dependent aspartate aminotransferase-like (Major domain)"/>
    <property type="match status" value="1"/>
</dbReference>
<dbReference type="InterPro" id="IPR000192">
    <property type="entry name" value="Aminotrans_V_dom"/>
</dbReference>
<evidence type="ECO:0000313" key="9">
    <source>
        <dbReference type="EMBL" id="ARU94489.1"/>
    </source>
</evidence>
<dbReference type="PANTHER" id="PTHR43586:SF8">
    <property type="entry name" value="CYSTEINE DESULFURASE 1, CHLOROPLASTIC"/>
    <property type="match status" value="1"/>
</dbReference>
<comment type="cofactor">
    <cofactor evidence="1">
        <name>pyridoxal 5'-phosphate</name>
        <dbReference type="ChEBI" id="CHEBI:597326"/>
    </cofactor>
</comment>
<dbReference type="OrthoDB" id="9808002at2"/>
<dbReference type="EMBL" id="CP015581">
    <property type="protein sequence ID" value="ARU98528.1"/>
    <property type="molecule type" value="Genomic_DNA"/>
</dbReference>
<dbReference type="EC" id="2.8.1.7" evidence="3"/>
<evidence type="ECO:0000313" key="12">
    <source>
        <dbReference type="Proteomes" id="UP000195814"/>
    </source>
</evidence>
<evidence type="ECO:0000313" key="10">
    <source>
        <dbReference type="EMBL" id="ARU98528.1"/>
    </source>
</evidence>
<evidence type="ECO:0000256" key="3">
    <source>
        <dbReference type="ARBA" id="ARBA00012239"/>
    </source>
</evidence>
<evidence type="ECO:0000256" key="4">
    <source>
        <dbReference type="ARBA" id="ARBA00022679"/>
    </source>
</evidence>
<dbReference type="GO" id="GO:0031071">
    <property type="term" value="F:cysteine desulfurase activity"/>
    <property type="evidence" value="ECO:0007669"/>
    <property type="project" value="UniProtKB-EC"/>
</dbReference>
<dbReference type="InterPro" id="IPR010970">
    <property type="entry name" value="Cys_dSase_SufS"/>
</dbReference>
<comment type="catalytic activity">
    <reaction evidence="6">
        <text>(sulfur carrier)-H + L-cysteine = (sulfur carrier)-SH + L-alanine</text>
        <dbReference type="Rhea" id="RHEA:43892"/>
        <dbReference type="Rhea" id="RHEA-COMP:14737"/>
        <dbReference type="Rhea" id="RHEA-COMP:14739"/>
        <dbReference type="ChEBI" id="CHEBI:29917"/>
        <dbReference type="ChEBI" id="CHEBI:35235"/>
        <dbReference type="ChEBI" id="CHEBI:57972"/>
        <dbReference type="ChEBI" id="CHEBI:64428"/>
        <dbReference type="EC" id="2.8.1.7"/>
    </reaction>
</comment>
<dbReference type="Pfam" id="PF00266">
    <property type="entry name" value="Aminotran_5"/>
    <property type="match status" value="1"/>
</dbReference>
<name>A0A1Y0LLZ7_TATCI</name>
<keyword evidence="5" id="KW-0663">Pyridoxal phosphate</keyword>
<evidence type="ECO:0000256" key="2">
    <source>
        <dbReference type="ARBA" id="ARBA00010447"/>
    </source>
</evidence>
<comment type="similarity">
    <text evidence="2">Belongs to the class-V pyridoxal-phosphate-dependent aminotransferase family. Csd subfamily.</text>
</comment>
<dbReference type="EMBL" id="CP015579">
    <property type="protein sequence ID" value="ARU94489.1"/>
    <property type="molecule type" value="Genomic_DNA"/>
</dbReference>
<dbReference type="PANTHER" id="PTHR43586">
    <property type="entry name" value="CYSTEINE DESULFURASE"/>
    <property type="match status" value="1"/>
</dbReference>
<keyword evidence="11" id="KW-1185">Reference proteome</keyword>
<dbReference type="Proteomes" id="UP000195729">
    <property type="component" value="Chromosome"/>
</dbReference>
<evidence type="ECO:0000256" key="6">
    <source>
        <dbReference type="ARBA" id="ARBA00050776"/>
    </source>
</evidence>
<evidence type="ECO:0000256" key="7">
    <source>
        <dbReference type="SAM" id="MobiDB-lite"/>
    </source>
</evidence>
<dbReference type="CDD" id="cd06453">
    <property type="entry name" value="SufS_like"/>
    <property type="match status" value="1"/>
</dbReference>
<evidence type="ECO:0000259" key="8">
    <source>
        <dbReference type="Pfam" id="PF00266"/>
    </source>
</evidence>